<reference evidence="3" key="1">
    <citation type="submission" date="2017-01" db="EMBL/GenBank/DDBJ databases">
        <authorList>
            <person name="Varghese N."/>
            <person name="Submissions S."/>
        </authorList>
    </citation>
    <scope>NUCLEOTIDE SEQUENCE [LARGE SCALE GENOMIC DNA]</scope>
    <source>
        <strain evidence="3">DSM 18017</strain>
    </source>
</reference>
<organism evidence="2 3">
    <name type="scientific">Chryseobacterium ureilyticum</name>
    <dbReference type="NCBI Taxonomy" id="373668"/>
    <lineage>
        <taxon>Bacteria</taxon>
        <taxon>Pseudomonadati</taxon>
        <taxon>Bacteroidota</taxon>
        <taxon>Flavobacteriia</taxon>
        <taxon>Flavobacteriales</taxon>
        <taxon>Weeksellaceae</taxon>
        <taxon>Chryseobacterium group</taxon>
        <taxon>Chryseobacterium</taxon>
    </lineage>
</organism>
<dbReference type="STRING" id="373668.SAMN05421786_1192"/>
<protein>
    <recommendedName>
        <fullName evidence="4">YD repeat-containing protein</fullName>
    </recommendedName>
</protein>
<feature type="chain" id="PRO_5009944038" description="YD repeat-containing protein" evidence="1">
    <location>
        <begin position="20"/>
        <end position="338"/>
    </location>
</feature>
<dbReference type="AlphaFoldDB" id="A0A1N7QTI6"/>
<gene>
    <name evidence="2" type="ORF">SAMN05421786_1192</name>
</gene>
<feature type="signal peptide" evidence="1">
    <location>
        <begin position="1"/>
        <end position="19"/>
    </location>
</feature>
<evidence type="ECO:0000313" key="2">
    <source>
        <dbReference type="EMBL" id="SIT26074.1"/>
    </source>
</evidence>
<sequence length="338" mass="39165">MTLLLKITMVFLFTGSVQISCLMLSAGSVMMSCQSKTYNKETNTIANQFTIKESFPNHKTAFEKTDHQVFLYNTAGIKLFTIDLKKYLYTAHQPELNYSSYLHKINDLLYFSPKIIKNSFTFATGNVGTGMGTFSTENVINDLGLLDKGKIEYPNDKGKIGIYNIVYSYNKFAQLLIVKQDREVILENTYDENGHIIESKTSKEQRKLTYNTEGQIDKEEIINKDGSKNILNYRYNSSKQIEKKYNDEETLIKEYQYDSKNQLVSIIEYSGTINKNDPSEIVNHFVKKSYTYKIDKIIEEKQYEYNIVNSSILVNHKRMPITIAEQKKLAWKKLKDQS</sequence>
<keyword evidence="1" id="KW-0732">Signal</keyword>
<evidence type="ECO:0000256" key="1">
    <source>
        <dbReference type="SAM" id="SignalP"/>
    </source>
</evidence>
<dbReference type="PROSITE" id="PS51257">
    <property type="entry name" value="PROKAR_LIPOPROTEIN"/>
    <property type="match status" value="1"/>
</dbReference>
<evidence type="ECO:0000313" key="3">
    <source>
        <dbReference type="Proteomes" id="UP000186744"/>
    </source>
</evidence>
<dbReference type="Gene3D" id="2.180.10.10">
    <property type="entry name" value="RHS repeat-associated core"/>
    <property type="match status" value="1"/>
</dbReference>
<name>A0A1N7QTI6_9FLAO</name>
<accession>A0A1N7QTI6</accession>
<dbReference type="EMBL" id="FTOL01000019">
    <property type="protein sequence ID" value="SIT26074.1"/>
    <property type="molecule type" value="Genomic_DNA"/>
</dbReference>
<proteinExistence type="predicted"/>
<evidence type="ECO:0008006" key="4">
    <source>
        <dbReference type="Google" id="ProtNLM"/>
    </source>
</evidence>
<dbReference type="Proteomes" id="UP000186744">
    <property type="component" value="Unassembled WGS sequence"/>
</dbReference>
<keyword evidence="3" id="KW-1185">Reference proteome</keyword>